<evidence type="ECO:0000313" key="1">
    <source>
        <dbReference type="EMBL" id="EAW14377.1"/>
    </source>
</evidence>
<evidence type="ECO:0000313" key="2">
    <source>
        <dbReference type="Proteomes" id="UP000006701"/>
    </source>
</evidence>
<dbReference type="KEGG" id="act:ACLA_074140"/>
<reference evidence="1 2" key="1">
    <citation type="journal article" date="2008" name="PLoS Genet.">
        <title>Genomic islands in the pathogenic filamentous fungus Aspergillus fumigatus.</title>
        <authorList>
            <person name="Fedorova N.D."/>
            <person name="Khaldi N."/>
            <person name="Joardar V.S."/>
            <person name="Maiti R."/>
            <person name="Amedeo P."/>
            <person name="Anderson M.J."/>
            <person name="Crabtree J."/>
            <person name="Silva J.C."/>
            <person name="Badger J.H."/>
            <person name="Albarraq A."/>
            <person name="Angiuoli S."/>
            <person name="Bussey H."/>
            <person name="Bowyer P."/>
            <person name="Cotty P.J."/>
            <person name="Dyer P.S."/>
            <person name="Egan A."/>
            <person name="Galens K."/>
            <person name="Fraser-Liggett C.M."/>
            <person name="Haas B.J."/>
            <person name="Inman J.M."/>
            <person name="Kent R."/>
            <person name="Lemieux S."/>
            <person name="Malavazi I."/>
            <person name="Orvis J."/>
            <person name="Roemer T."/>
            <person name="Ronning C.M."/>
            <person name="Sundaram J.P."/>
            <person name="Sutton G."/>
            <person name="Turner G."/>
            <person name="Venter J.C."/>
            <person name="White O.R."/>
            <person name="Whitty B.R."/>
            <person name="Youngman P."/>
            <person name="Wolfe K.H."/>
            <person name="Goldman G.H."/>
            <person name="Wortman J.R."/>
            <person name="Jiang B."/>
            <person name="Denning D.W."/>
            <person name="Nierman W.C."/>
        </authorList>
    </citation>
    <scope>NUCLEOTIDE SEQUENCE [LARGE SCALE GENOMIC DNA]</scope>
    <source>
        <strain evidence="2">ATCC 1007 / CBS 513.65 / DSM 816 / NCTC 3887 / NRRL 1</strain>
    </source>
</reference>
<keyword evidence="2" id="KW-1185">Reference proteome</keyword>
<protein>
    <submittedName>
        <fullName evidence="1">Uncharacterized protein</fullName>
    </submittedName>
</protein>
<dbReference type="Proteomes" id="UP000006701">
    <property type="component" value="Unassembled WGS sequence"/>
</dbReference>
<dbReference type="EMBL" id="DS027045">
    <property type="protein sequence ID" value="EAW14377.1"/>
    <property type="molecule type" value="Genomic_DNA"/>
</dbReference>
<dbReference type="HOGENOM" id="CLU_2096335_0_0_1"/>
<dbReference type="VEuPathDB" id="FungiDB:ACLA_074140"/>
<accession>A1C7K6</accession>
<gene>
    <name evidence="1" type="ORF">ACLA_074140</name>
</gene>
<dbReference type="RefSeq" id="XP_001275803.1">
    <property type="nucleotide sequence ID" value="XM_001275802.1"/>
</dbReference>
<dbReference type="OrthoDB" id="432483at2759"/>
<dbReference type="AlphaFoldDB" id="A1C7K6"/>
<organism evidence="1 2">
    <name type="scientific">Aspergillus clavatus (strain ATCC 1007 / CBS 513.65 / DSM 816 / NCTC 3887 / NRRL 1 / QM 1276 / 107)</name>
    <dbReference type="NCBI Taxonomy" id="344612"/>
    <lineage>
        <taxon>Eukaryota</taxon>
        <taxon>Fungi</taxon>
        <taxon>Dikarya</taxon>
        <taxon>Ascomycota</taxon>
        <taxon>Pezizomycotina</taxon>
        <taxon>Eurotiomycetes</taxon>
        <taxon>Eurotiomycetidae</taxon>
        <taxon>Eurotiales</taxon>
        <taxon>Aspergillaceae</taxon>
        <taxon>Aspergillus</taxon>
        <taxon>Aspergillus subgen. Fumigati</taxon>
    </lineage>
</organism>
<dbReference type="GeneID" id="4707722"/>
<proteinExistence type="predicted"/>
<sequence>MSEQVQSCKTTITAVVTIATLRLQELDAVDRIQEGPWMVESTAVTRGQIEEENKALHTSREILGALLLKAQEDAVVNVAAKDKNEFVHVTFGTNNSGLQIAVSNGAISGITFGASR</sequence>
<name>A1C7K6_ASPCL</name>